<dbReference type="EMBL" id="QXFT01002222">
    <property type="protein sequence ID" value="KAE9301773.1"/>
    <property type="molecule type" value="Genomic_DNA"/>
</dbReference>
<sequence>MTVDLKSSALWSAMAPWSCWHIARASQYFWSLVNARSAICLRRTLRSAPPTSMCPVGMSFAGASQVEQRVLQVGAVLLPTVPTLVCPRFSG</sequence>
<keyword evidence="2" id="KW-1185">Reference proteome</keyword>
<proteinExistence type="predicted"/>
<dbReference type="AlphaFoldDB" id="A0A6A4D494"/>
<dbReference type="Proteomes" id="UP000434957">
    <property type="component" value="Unassembled WGS sequence"/>
</dbReference>
<organism evidence="1 2">
    <name type="scientific">Phytophthora rubi</name>
    <dbReference type="NCBI Taxonomy" id="129364"/>
    <lineage>
        <taxon>Eukaryota</taxon>
        <taxon>Sar</taxon>
        <taxon>Stramenopiles</taxon>
        <taxon>Oomycota</taxon>
        <taxon>Peronosporomycetes</taxon>
        <taxon>Peronosporales</taxon>
        <taxon>Peronosporaceae</taxon>
        <taxon>Phytophthora</taxon>
    </lineage>
</organism>
<reference evidence="1 2" key="1">
    <citation type="submission" date="2018-08" db="EMBL/GenBank/DDBJ databases">
        <title>Genomic investigation of the strawberry pathogen Phytophthora fragariae indicates pathogenicity is determined by transcriptional variation in three key races.</title>
        <authorList>
            <person name="Adams T.M."/>
            <person name="Armitage A.D."/>
            <person name="Sobczyk M.K."/>
            <person name="Bates H.J."/>
            <person name="Dunwell J.M."/>
            <person name="Nellist C.F."/>
            <person name="Harrison R.J."/>
        </authorList>
    </citation>
    <scope>NUCLEOTIDE SEQUENCE [LARGE SCALE GENOMIC DNA]</scope>
    <source>
        <strain evidence="1 2">SCRP333</strain>
    </source>
</reference>
<accession>A0A6A4D494</accession>
<name>A0A6A4D494_9STRA</name>
<evidence type="ECO:0000313" key="1">
    <source>
        <dbReference type="EMBL" id="KAE9301773.1"/>
    </source>
</evidence>
<gene>
    <name evidence="1" type="ORF">PR003_g22438</name>
</gene>
<evidence type="ECO:0000313" key="2">
    <source>
        <dbReference type="Proteomes" id="UP000434957"/>
    </source>
</evidence>
<comment type="caution">
    <text evidence="1">The sequence shown here is derived from an EMBL/GenBank/DDBJ whole genome shotgun (WGS) entry which is preliminary data.</text>
</comment>
<protein>
    <submittedName>
        <fullName evidence="1">Uncharacterized protein</fullName>
    </submittedName>
</protein>